<dbReference type="Pfam" id="PF01636">
    <property type="entry name" value="APH"/>
    <property type="match status" value="1"/>
</dbReference>
<dbReference type="PANTHER" id="PTHR21310:SF15">
    <property type="entry name" value="AMINOGLYCOSIDE PHOSPHOTRANSFERASE DOMAIN-CONTAINING PROTEIN"/>
    <property type="match status" value="1"/>
</dbReference>
<dbReference type="AlphaFoldDB" id="A0AAW0C347"/>
<keyword evidence="2" id="KW-0808">Transferase</keyword>
<feature type="domain" description="Aminoglycoside phosphotransferase" evidence="1">
    <location>
        <begin position="64"/>
        <end position="302"/>
    </location>
</feature>
<protein>
    <submittedName>
        <fullName evidence="2">Kinase-like domain-containing protein</fullName>
    </submittedName>
</protein>
<keyword evidence="3" id="KW-1185">Reference proteome</keyword>
<dbReference type="EMBL" id="JAWWNJ010000023">
    <property type="protein sequence ID" value="KAK7033269.1"/>
    <property type="molecule type" value="Genomic_DNA"/>
</dbReference>
<dbReference type="Gene3D" id="3.30.200.20">
    <property type="entry name" value="Phosphorylase Kinase, domain 1"/>
    <property type="match status" value="1"/>
</dbReference>
<keyword evidence="2" id="KW-0418">Kinase</keyword>
<evidence type="ECO:0000313" key="3">
    <source>
        <dbReference type="Proteomes" id="UP001362999"/>
    </source>
</evidence>
<accession>A0AAW0C347</accession>
<organism evidence="2 3">
    <name type="scientific">Favolaschia claudopus</name>
    <dbReference type="NCBI Taxonomy" id="2862362"/>
    <lineage>
        <taxon>Eukaryota</taxon>
        <taxon>Fungi</taxon>
        <taxon>Dikarya</taxon>
        <taxon>Basidiomycota</taxon>
        <taxon>Agaricomycotina</taxon>
        <taxon>Agaricomycetes</taxon>
        <taxon>Agaricomycetidae</taxon>
        <taxon>Agaricales</taxon>
        <taxon>Marasmiineae</taxon>
        <taxon>Mycenaceae</taxon>
        <taxon>Favolaschia</taxon>
    </lineage>
</organism>
<dbReference type="Proteomes" id="UP001362999">
    <property type="component" value="Unassembled WGS sequence"/>
</dbReference>
<dbReference type="GO" id="GO:0016301">
    <property type="term" value="F:kinase activity"/>
    <property type="evidence" value="ECO:0007669"/>
    <property type="project" value="UniProtKB-KW"/>
</dbReference>
<gene>
    <name evidence="2" type="ORF">R3P38DRAFT_3186809</name>
</gene>
<sequence length="380" mass="42221">MNAHLCYIPQQISAATLAKRWQDNINIIKTEIAQDIRATYACFNTNAIARKATKITGKEGHTSILPIGQGGYNSVLAVIFDDGSDVVVRLDKSPYNKKPPSEEAAKLMFESEVATLKFLKTHTSIPVPTVYYSNSDPAEAGARYTILETIPGISLEQFWYSMPYEEQQDIVETWATMQTELMSLPFHEIGSLTTETGIVGPLCPSSLMPYTLRKPHCGPFRSSIALLAGHTSSVIDGLEPHAENRDFFERFLAAILALPPEKFRDERLVLCHDDISLANILYSPSNKMVGIIDWQGSSVLPVWAAMANNDFLCGHDREGELRQKLPDAMDATPIDNALRELRVLATGVKGRDVNDLRACFADLSEEFSWLSEPFLPLLVE</sequence>
<proteinExistence type="predicted"/>
<dbReference type="InterPro" id="IPR002575">
    <property type="entry name" value="Aminoglycoside_PTrfase"/>
</dbReference>
<dbReference type="Gene3D" id="3.90.1200.10">
    <property type="match status" value="1"/>
</dbReference>
<reference evidence="2 3" key="1">
    <citation type="journal article" date="2024" name="J Genomics">
        <title>Draft genome sequencing and assembly of Favolaschia claudopus CIRM-BRFM 2984 isolated from oak limbs.</title>
        <authorList>
            <person name="Navarro D."/>
            <person name="Drula E."/>
            <person name="Chaduli D."/>
            <person name="Cazenave R."/>
            <person name="Ahrendt S."/>
            <person name="Wang J."/>
            <person name="Lipzen A."/>
            <person name="Daum C."/>
            <person name="Barry K."/>
            <person name="Grigoriev I.V."/>
            <person name="Favel A."/>
            <person name="Rosso M.N."/>
            <person name="Martin F."/>
        </authorList>
    </citation>
    <scope>NUCLEOTIDE SEQUENCE [LARGE SCALE GENOMIC DNA]</scope>
    <source>
        <strain evidence="2 3">CIRM-BRFM 2984</strain>
    </source>
</reference>
<name>A0AAW0C347_9AGAR</name>
<evidence type="ECO:0000313" key="2">
    <source>
        <dbReference type="EMBL" id="KAK7033269.1"/>
    </source>
</evidence>
<dbReference type="PANTHER" id="PTHR21310">
    <property type="entry name" value="AMINOGLYCOSIDE PHOSPHOTRANSFERASE-RELATED-RELATED"/>
    <property type="match status" value="1"/>
</dbReference>
<comment type="caution">
    <text evidence="2">The sequence shown here is derived from an EMBL/GenBank/DDBJ whole genome shotgun (WGS) entry which is preliminary data.</text>
</comment>
<dbReference type="InterPro" id="IPR051678">
    <property type="entry name" value="AGP_Transferase"/>
</dbReference>
<evidence type="ECO:0000259" key="1">
    <source>
        <dbReference type="Pfam" id="PF01636"/>
    </source>
</evidence>
<dbReference type="SUPFAM" id="SSF56112">
    <property type="entry name" value="Protein kinase-like (PK-like)"/>
    <property type="match status" value="1"/>
</dbReference>
<dbReference type="InterPro" id="IPR011009">
    <property type="entry name" value="Kinase-like_dom_sf"/>
</dbReference>